<dbReference type="InterPro" id="IPR003593">
    <property type="entry name" value="AAA+_ATPase"/>
</dbReference>
<proteinExistence type="predicted"/>
<dbReference type="PANTHER" id="PTHR42788:SF13">
    <property type="entry name" value="ALIPHATIC SULFONATES IMPORT ATP-BINDING PROTEIN SSUB"/>
    <property type="match status" value="1"/>
</dbReference>
<keyword evidence="2" id="KW-0547">Nucleotide-binding</keyword>
<keyword evidence="6" id="KW-1185">Reference proteome</keyword>
<dbReference type="InterPro" id="IPR003439">
    <property type="entry name" value="ABC_transporter-like_ATP-bd"/>
</dbReference>
<dbReference type="PROSITE" id="PS50893">
    <property type="entry name" value="ABC_TRANSPORTER_2"/>
    <property type="match status" value="1"/>
</dbReference>
<name>A0ABR8QGS0_9CELL</name>
<dbReference type="RefSeq" id="WP_191784269.1">
    <property type="nucleotide sequence ID" value="NZ_JACSQV010000014.1"/>
</dbReference>
<gene>
    <name evidence="5" type="ORF">H9657_15215</name>
</gene>
<evidence type="ECO:0000259" key="4">
    <source>
        <dbReference type="PROSITE" id="PS50893"/>
    </source>
</evidence>
<evidence type="ECO:0000256" key="3">
    <source>
        <dbReference type="ARBA" id="ARBA00022840"/>
    </source>
</evidence>
<accession>A0ABR8QGS0</accession>
<dbReference type="CDD" id="cd03293">
    <property type="entry name" value="ABC_NrtD_SsuB_transporters"/>
    <property type="match status" value="1"/>
</dbReference>
<evidence type="ECO:0000313" key="5">
    <source>
        <dbReference type="EMBL" id="MBD7919618.1"/>
    </source>
</evidence>
<dbReference type="Pfam" id="PF00005">
    <property type="entry name" value="ABC_tran"/>
    <property type="match status" value="1"/>
</dbReference>
<dbReference type="Gene3D" id="3.40.50.300">
    <property type="entry name" value="P-loop containing nucleotide triphosphate hydrolases"/>
    <property type="match status" value="1"/>
</dbReference>
<organism evidence="5 6">
    <name type="scientific">Cellulomonas avistercoris</name>
    <dbReference type="NCBI Taxonomy" id="2762242"/>
    <lineage>
        <taxon>Bacteria</taxon>
        <taxon>Bacillati</taxon>
        <taxon>Actinomycetota</taxon>
        <taxon>Actinomycetes</taxon>
        <taxon>Micrococcales</taxon>
        <taxon>Cellulomonadaceae</taxon>
        <taxon>Cellulomonas</taxon>
    </lineage>
</organism>
<dbReference type="InterPro" id="IPR050166">
    <property type="entry name" value="ABC_transporter_ATP-bind"/>
</dbReference>
<dbReference type="InterPro" id="IPR027417">
    <property type="entry name" value="P-loop_NTPase"/>
</dbReference>
<reference evidence="5 6" key="1">
    <citation type="submission" date="2020-08" db="EMBL/GenBank/DDBJ databases">
        <title>A Genomic Blueprint of the Chicken Gut Microbiome.</title>
        <authorList>
            <person name="Gilroy R."/>
            <person name="Ravi A."/>
            <person name="Getino M."/>
            <person name="Pursley I."/>
            <person name="Horton D.L."/>
            <person name="Alikhan N.-F."/>
            <person name="Baker D."/>
            <person name="Gharbi K."/>
            <person name="Hall N."/>
            <person name="Watson M."/>
            <person name="Adriaenssens E.M."/>
            <person name="Foster-Nyarko E."/>
            <person name="Jarju S."/>
            <person name="Secka A."/>
            <person name="Antonio M."/>
            <person name="Oren A."/>
            <person name="Chaudhuri R."/>
            <person name="La Ragione R.M."/>
            <person name="Hildebrand F."/>
            <person name="Pallen M.J."/>
        </authorList>
    </citation>
    <scope>NUCLEOTIDE SEQUENCE [LARGE SCALE GENOMIC DNA]</scope>
    <source>
        <strain evidence="5 6">Sa3CUA2</strain>
    </source>
</reference>
<feature type="domain" description="ABC transporter" evidence="4">
    <location>
        <begin position="5"/>
        <end position="238"/>
    </location>
</feature>
<dbReference type="SUPFAM" id="SSF52540">
    <property type="entry name" value="P-loop containing nucleoside triphosphate hydrolases"/>
    <property type="match status" value="1"/>
</dbReference>
<dbReference type="PROSITE" id="PS00211">
    <property type="entry name" value="ABC_TRANSPORTER_1"/>
    <property type="match status" value="1"/>
</dbReference>
<dbReference type="PANTHER" id="PTHR42788">
    <property type="entry name" value="TAURINE IMPORT ATP-BINDING PROTEIN-RELATED"/>
    <property type="match status" value="1"/>
</dbReference>
<evidence type="ECO:0000256" key="1">
    <source>
        <dbReference type="ARBA" id="ARBA00022448"/>
    </source>
</evidence>
<comment type="caution">
    <text evidence="5">The sequence shown here is derived from an EMBL/GenBank/DDBJ whole genome shotgun (WGS) entry which is preliminary data.</text>
</comment>
<dbReference type="Proteomes" id="UP000604241">
    <property type="component" value="Unassembled WGS sequence"/>
</dbReference>
<keyword evidence="1" id="KW-0813">Transport</keyword>
<dbReference type="EMBL" id="JACSQV010000014">
    <property type="protein sequence ID" value="MBD7919618.1"/>
    <property type="molecule type" value="Genomic_DNA"/>
</dbReference>
<sequence>MSALLSFQNITKEFVDKRSGRSVRALAGLDLDIHEREFVCVLGPSGCGKSTLLAAAAGNDTVTSGHVRFDGQVVERQHHSRGMVFQVGAVFPWLTAFENVCYGPKIRGIDRKVYEPKAREVLAAVGLSDFADHYPRQLSGGMRQRVAIARCLANEPRLLLMDEPFGALDAQTRLTLQDLLLQVRESYDGTVLFVTHDVDEAILLGDRVVVMSPRPGRVVLDIPIELPRPRDSSVETSDAFVTIKRRLRDAIAHAD</sequence>
<dbReference type="SMART" id="SM00382">
    <property type="entry name" value="AAA"/>
    <property type="match status" value="1"/>
</dbReference>
<dbReference type="GO" id="GO:0005524">
    <property type="term" value="F:ATP binding"/>
    <property type="evidence" value="ECO:0007669"/>
    <property type="project" value="UniProtKB-KW"/>
</dbReference>
<dbReference type="InterPro" id="IPR017871">
    <property type="entry name" value="ABC_transporter-like_CS"/>
</dbReference>
<protein>
    <submittedName>
        <fullName evidence="5">ABC transporter ATP-binding protein</fullName>
    </submittedName>
</protein>
<keyword evidence="3 5" id="KW-0067">ATP-binding</keyword>
<evidence type="ECO:0000313" key="6">
    <source>
        <dbReference type="Proteomes" id="UP000604241"/>
    </source>
</evidence>
<evidence type="ECO:0000256" key="2">
    <source>
        <dbReference type="ARBA" id="ARBA00022741"/>
    </source>
</evidence>